<feature type="domain" description="Myb/SANT-like" evidence="2">
    <location>
        <begin position="341"/>
        <end position="435"/>
    </location>
</feature>
<dbReference type="InterPro" id="IPR024752">
    <property type="entry name" value="Myb/SANT-like_dom"/>
</dbReference>
<dbReference type="PANTHER" id="PTHR46929:SF28">
    <property type="entry name" value="MYB_SANT-LIKE DNA-BINDING DOMAIN PROTEIN"/>
    <property type="match status" value="1"/>
</dbReference>
<sequence length="698" mass="81666">MGSENTTTIDRSRTYWTPAMERYFVDLMLFQLHRGNRSGHTFNKQAWTDMLTQFNAKFACQYDKDVLKSRYTNLWKQFNDVRNLLCQSGFSWDENRHMVVADDFVWDNYTKVHPEARPYKTKAVLNFDDLYLIYGYTIADGRYSRSSHDLGFDDEVQGVNLGDGVVTMAPSSNEHPRMGWTLAMDEFFIELMLNQVGRGNKVNNTFNKQAWADMLAMFNAKFGPQSGKRVLRHRYNKLWKYYNDMKALVNQNGFLWDETQKMIVADDDAWDAYIKEQPHARKYRTKTLPSYYHLLEIYGNESEYENTQNSDLHEDKNLEDVLSGEGKGSQTAAGSDRMRTYWTPPMDRFLIDLLFDQVLKGNKLAQTFITQAWNDMVASFNVQFRSHHDKDVLKSRYKHLRRQYTDVKTLLDQKGFQWDEKLEMVTAADNVWDAYTKVHPDARSYRVKTLPSYHKLQFIFGDSSDGIYNRLASEANPCGELPALMTSEVNIDHYSNFYVPSVEWTEQQENYFIGLMKDQISKGNMIDSTFSEQAWTCMTESFNENFRLQCDKQFLEDRYIFLMKQHYDISNLLNNSGFVWDETRQMVVAESNDWEACIKDHPEVILYRNKVFNYYHELCKIFGNVVVDLEVSCQVQGIETNYTAFDVEIDGASTELLVPGNNIEEADQEKKWLAKISSDSERPRKAQKTEKSSARIIL</sequence>
<dbReference type="PANTHER" id="PTHR46929">
    <property type="entry name" value="EXPRESSED PROTEIN"/>
    <property type="match status" value="1"/>
</dbReference>
<dbReference type="EMBL" id="JARAOO010000008">
    <property type="protein sequence ID" value="KAJ7958477.1"/>
    <property type="molecule type" value="Genomic_DNA"/>
</dbReference>
<evidence type="ECO:0000313" key="3">
    <source>
        <dbReference type="EMBL" id="KAJ7958477.1"/>
    </source>
</evidence>
<dbReference type="Pfam" id="PF12776">
    <property type="entry name" value="Myb_DNA-bind_3"/>
    <property type="match status" value="4"/>
</dbReference>
<comment type="caution">
    <text evidence="3">The sequence shown here is derived from an EMBL/GenBank/DDBJ whole genome shotgun (WGS) entry which is preliminary data.</text>
</comment>
<feature type="domain" description="Myb/SANT-like" evidence="2">
    <location>
        <begin position="15"/>
        <end position="109"/>
    </location>
</feature>
<gene>
    <name evidence="3" type="ORF">O6P43_019204</name>
</gene>
<feature type="region of interest" description="Disordered" evidence="1">
    <location>
        <begin position="677"/>
        <end position="698"/>
    </location>
</feature>
<accession>A0AAD7LIB6</accession>
<organism evidence="3 4">
    <name type="scientific">Quillaja saponaria</name>
    <name type="common">Soap bark tree</name>
    <dbReference type="NCBI Taxonomy" id="32244"/>
    <lineage>
        <taxon>Eukaryota</taxon>
        <taxon>Viridiplantae</taxon>
        <taxon>Streptophyta</taxon>
        <taxon>Embryophyta</taxon>
        <taxon>Tracheophyta</taxon>
        <taxon>Spermatophyta</taxon>
        <taxon>Magnoliopsida</taxon>
        <taxon>eudicotyledons</taxon>
        <taxon>Gunneridae</taxon>
        <taxon>Pentapetalae</taxon>
        <taxon>rosids</taxon>
        <taxon>fabids</taxon>
        <taxon>Fabales</taxon>
        <taxon>Quillajaceae</taxon>
        <taxon>Quillaja</taxon>
    </lineage>
</organism>
<dbReference type="AlphaFoldDB" id="A0AAD7LIB6"/>
<evidence type="ECO:0000313" key="4">
    <source>
        <dbReference type="Proteomes" id="UP001163823"/>
    </source>
</evidence>
<keyword evidence="4" id="KW-1185">Reference proteome</keyword>
<evidence type="ECO:0000256" key="1">
    <source>
        <dbReference type="SAM" id="MobiDB-lite"/>
    </source>
</evidence>
<reference evidence="3" key="1">
    <citation type="journal article" date="2023" name="Science">
        <title>Elucidation of the pathway for biosynthesis of saponin adjuvants from the soapbark tree.</title>
        <authorList>
            <person name="Reed J."/>
            <person name="Orme A."/>
            <person name="El-Demerdash A."/>
            <person name="Owen C."/>
            <person name="Martin L.B.B."/>
            <person name="Misra R.C."/>
            <person name="Kikuchi S."/>
            <person name="Rejzek M."/>
            <person name="Martin A.C."/>
            <person name="Harkess A."/>
            <person name="Leebens-Mack J."/>
            <person name="Louveau T."/>
            <person name="Stephenson M.J."/>
            <person name="Osbourn A."/>
        </authorList>
    </citation>
    <scope>NUCLEOTIDE SEQUENCE</scope>
    <source>
        <strain evidence="3">S10</strain>
    </source>
</reference>
<proteinExistence type="predicted"/>
<feature type="domain" description="Myb/SANT-like" evidence="2">
    <location>
        <begin position="180"/>
        <end position="273"/>
    </location>
</feature>
<dbReference type="KEGG" id="qsa:O6P43_019204"/>
<feature type="domain" description="Myb/SANT-like" evidence="2">
    <location>
        <begin position="503"/>
        <end position="596"/>
    </location>
</feature>
<evidence type="ECO:0000259" key="2">
    <source>
        <dbReference type="Pfam" id="PF12776"/>
    </source>
</evidence>
<name>A0AAD7LIB6_QUISA</name>
<dbReference type="Proteomes" id="UP001163823">
    <property type="component" value="Chromosome 8"/>
</dbReference>
<protein>
    <submittedName>
        <fullName evidence="3">L10-interacting MYB domain-containing protein</fullName>
    </submittedName>
</protein>